<keyword evidence="2" id="KW-1133">Transmembrane helix</keyword>
<protein>
    <submittedName>
        <fullName evidence="3">Uncharacterized protein</fullName>
    </submittedName>
</protein>
<evidence type="ECO:0000313" key="4">
    <source>
        <dbReference type="Proteomes" id="UP000276215"/>
    </source>
</evidence>
<sequence>MKGNKSDAAGTTAMAGASTVPAFDRRKTPQRRDLKQPSIALVERSTSYRSLALIIISGGLLYGMGLLCAYHGLWAPSLLLTIATLDRTIPHRYRVL</sequence>
<name>A0A3N4JMH5_9PEZI</name>
<gene>
    <name evidence="3" type="ORF">L873DRAFT_1806641</name>
</gene>
<dbReference type="AlphaFoldDB" id="A0A3N4JMH5"/>
<feature type="region of interest" description="Disordered" evidence="1">
    <location>
        <begin position="1"/>
        <end position="36"/>
    </location>
</feature>
<keyword evidence="2" id="KW-0472">Membrane</keyword>
<feature type="compositionally biased region" description="Low complexity" evidence="1">
    <location>
        <begin position="8"/>
        <end position="17"/>
    </location>
</feature>
<evidence type="ECO:0000313" key="3">
    <source>
        <dbReference type="EMBL" id="RPA99445.1"/>
    </source>
</evidence>
<keyword evidence="2" id="KW-0812">Transmembrane</keyword>
<proteinExistence type="predicted"/>
<accession>A0A3N4JMH5</accession>
<dbReference type="Proteomes" id="UP000276215">
    <property type="component" value="Unassembled WGS sequence"/>
</dbReference>
<evidence type="ECO:0000256" key="2">
    <source>
        <dbReference type="SAM" id="Phobius"/>
    </source>
</evidence>
<organism evidence="3 4">
    <name type="scientific">Choiromyces venosus 120613-1</name>
    <dbReference type="NCBI Taxonomy" id="1336337"/>
    <lineage>
        <taxon>Eukaryota</taxon>
        <taxon>Fungi</taxon>
        <taxon>Dikarya</taxon>
        <taxon>Ascomycota</taxon>
        <taxon>Pezizomycotina</taxon>
        <taxon>Pezizomycetes</taxon>
        <taxon>Pezizales</taxon>
        <taxon>Tuberaceae</taxon>
        <taxon>Choiromyces</taxon>
    </lineage>
</organism>
<feature type="compositionally biased region" description="Basic and acidic residues" evidence="1">
    <location>
        <begin position="23"/>
        <end position="35"/>
    </location>
</feature>
<dbReference type="EMBL" id="ML120387">
    <property type="protein sequence ID" value="RPA99445.1"/>
    <property type="molecule type" value="Genomic_DNA"/>
</dbReference>
<feature type="transmembrane region" description="Helical" evidence="2">
    <location>
        <begin position="51"/>
        <end position="73"/>
    </location>
</feature>
<keyword evidence="4" id="KW-1185">Reference proteome</keyword>
<evidence type="ECO:0000256" key="1">
    <source>
        <dbReference type="SAM" id="MobiDB-lite"/>
    </source>
</evidence>
<reference evidence="3 4" key="1">
    <citation type="journal article" date="2018" name="Nat. Ecol. Evol.">
        <title>Pezizomycetes genomes reveal the molecular basis of ectomycorrhizal truffle lifestyle.</title>
        <authorList>
            <person name="Murat C."/>
            <person name="Payen T."/>
            <person name="Noel B."/>
            <person name="Kuo A."/>
            <person name="Morin E."/>
            <person name="Chen J."/>
            <person name="Kohler A."/>
            <person name="Krizsan K."/>
            <person name="Balestrini R."/>
            <person name="Da Silva C."/>
            <person name="Montanini B."/>
            <person name="Hainaut M."/>
            <person name="Levati E."/>
            <person name="Barry K.W."/>
            <person name="Belfiori B."/>
            <person name="Cichocki N."/>
            <person name="Clum A."/>
            <person name="Dockter R.B."/>
            <person name="Fauchery L."/>
            <person name="Guy J."/>
            <person name="Iotti M."/>
            <person name="Le Tacon F."/>
            <person name="Lindquist E.A."/>
            <person name="Lipzen A."/>
            <person name="Malagnac F."/>
            <person name="Mello A."/>
            <person name="Molinier V."/>
            <person name="Miyauchi S."/>
            <person name="Poulain J."/>
            <person name="Riccioni C."/>
            <person name="Rubini A."/>
            <person name="Sitrit Y."/>
            <person name="Splivallo R."/>
            <person name="Traeger S."/>
            <person name="Wang M."/>
            <person name="Zifcakova L."/>
            <person name="Wipf D."/>
            <person name="Zambonelli A."/>
            <person name="Paolocci F."/>
            <person name="Nowrousian M."/>
            <person name="Ottonello S."/>
            <person name="Baldrian P."/>
            <person name="Spatafora J.W."/>
            <person name="Henrissat B."/>
            <person name="Nagy L.G."/>
            <person name="Aury J.M."/>
            <person name="Wincker P."/>
            <person name="Grigoriev I.V."/>
            <person name="Bonfante P."/>
            <person name="Martin F.M."/>
        </authorList>
    </citation>
    <scope>NUCLEOTIDE SEQUENCE [LARGE SCALE GENOMIC DNA]</scope>
    <source>
        <strain evidence="3 4">120613-1</strain>
    </source>
</reference>